<evidence type="ECO:0000259" key="6">
    <source>
        <dbReference type="Pfam" id="PF00999"/>
    </source>
</evidence>
<name>A0AAU7VLQ8_9FIRM</name>
<feature type="transmembrane region" description="Helical" evidence="5">
    <location>
        <begin position="271"/>
        <end position="292"/>
    </location>
</feature>
<dbReference type="PANTHER" id="PTHR31102:SF1">
    <property type="entry name" value="CATION_H+ EXCHANGER DOMAIN-CONTAINING PROTEIN"/>
    <property type="match status" value="1"/>
</dbReference>
<evidence type="ECO:0000256" key="3">
    <source>
        <dbReference type="ARBA" id="ARBA00022989"/>
    </source>
</evidence>
<feature type="transmembrane region" description="Helical" evidence="5">
    <location>
        <begin position="181"/>
        <end position="207"/>
    </location>
</feature>
<dbReference type="InterPro" id="IPR051843">
    <property type="entry name" value="CPA1_transporter"/>
</dbReference>
<dbReference type="EMBL" id="CP158367">
    <property type="protein sequence ID" value="XBX74988.1"/>
    <property type="molecule type" value="Genomic_DNA"/>
</dbReference>
<evidence type="ECO:0000256" key="2">
    <source>
        <dbReference type="ARBA" id="ARBA00022692"/>
    </source>
</evidence>
<feature type="domain" description="Cation/H+ exchanger transmembrane" evidence="6">
    <location>
        <begin position="8"/>
        <end position="374"/>
    </location>
</feature>
<feature type="transmembrane region" description="Helical" evidence="5">
    <location>
        <begin position="360"/>
        <end position="383"/>
    </location>
</feature>
<evidence type="ECO:0000256" key="1">
    <source>
        <dbReference type="ARBA" id="ARBA00004141"/>
    </source>
</evidence>
<sequence>MLASLLIIIALGIIFKRTTEKIGLPHIIGLILLGWIIGPYALDLLIVEINNLSAEIRVLALIIILVRAGIGLNIETLKRVGKTASFLSFIPCVLEGATVTLLAMLLFDLEFAIAGVLGFVLAAVSPAIIVPSMLKLKKEGWGMDKGVPVLVLAAASVDDVVAITLLTSFLSMAAQGGGFEFINLALIPYEIIAGVLIGVVFAFVLIWLLEKFSVKGNDYIGFIFAASIAIYLLGQFLDVAGLLGVMSFGFLLQSKTTQENNDKIKKSFASLWYVGEIFLFILIGAQVDIGIIADASVLGLIIIVSGVVARGVGVMISTIGSGLNFKERLFISLAFVPKATVQAAVGGMALSMGLDFGEEILAIAVLAIVVTAPLGAWLINFFAPKFLIKQKSLD</sequence>
<feature type="transmembrane region" description="Helical" evidence="5">
    <location>
        <begin position="146"/>
        <end position="169"/>
    </location>
</feature>
<evidence type="ECO:0000256" key="5">
    <source>
        <dbReference type="SAM" id="Phobius"/>
    </source>
</evidence>
<dbReference type="GO" id="GO:1902600">
    <property type="term" value="P:proton transmembrane transport"/>
    <property type="evidence" value="ECO:0007669"/>
    <property type="project" value="InterPro"/>
</dbReference>
<protein>
    <submittedName>
        <fullName evidence="7">Cation:proton antiporter</fullName>
    </submittedName>
</protein>
<reference evidence="7" key="2">
    <citation type="submission" date="2024-06" db="EMBL/GenBank/DDBJ databases">
        <authorList>
            <person name="Petrova K.O."/>
            <person name="Toshchakov S.V."/>
            <person name="Boltjanskaja Y.V."/>
            <person name="Kevbrin V."/>
        </authorList>
    </citation>
    <scope>NUCLEOTIDE SEQUENCE</scope>
    <source>
        <strain evidence="7">Z-910T</strain>
    </source>
</reference>
<evidence type="ECO:0000256" key="4">
    <source>
        <dbReference type="ARBA" id="ARBA00023136"/>
    </source>
</evidence>
<dbReference type="Pfam" id="PF00999">
    <property type="entry name" value="Na_H_Exchanger"/>
    <property type="match status" value="1"/>
</dbReference>
<gene>
    <name evidence="7" type="ORF">PRVXT_000076</name>
</gene>
<feature type="transmembrane region" description="Helical" evidence="5">
    <location>
        <begin position="26"/>
        <end position="46"/>
    </location>
</feature>
<feature type="transmembrane region" description="Helical" evidence="5">
    <location>
        <begin position="58"/>
        <end position="74"/>
    </location>
</feature>
<keyword evidence="4 5" id="KW-0472">Membrane</keyword>
<feature type="transmembrane region" description="Helical" evidence="5">
    <location>
        <begin position="86"/>
        <end position="107"/>
    </location>
</feature>
<comment type="subcellular location">
    <subcellularLocation>
        <location evidence="1">Membrane</location>
        <topology evidence="1">Multi-pass membrane protein</topology>
    </subcellularLocation>
</comment>
<accession>A0AAU7VLQ8</accession>
<dbReference type="InterPro" id="IPR006153">
    <property type="entry name" value="Cation/H_exchanger_TM"/>
</dbReference>
<evidence type="ECO:0000313" key="7">
    <source>
        <dbReference type="EMBL" id="XBX74988.1"/>
    </source>
</evidence>
<dbReference type="PANTHER" id="PTHR31102">
    <property type="match status" value="1"/>
</dbReference>
<feature type="transmembrane region" description="Helical" evidence="5">
    <location>
        <begin position="114"/>
        <end position="134"/>
    </location>
</feature>
<dbReference type="GO" id="GO:0015297">
    <property type="term" value="F:antiporter activity"/>
    <property type="evidence" value="ECO:0007669"/>
    <property type="project" value="InterPro"/>
</dbReference>
<dbReference type="InterPro" id="IPR038770">
    <property type="entry name" value="Na+/solute_symporter_sf"/>
</dbReference>
<dbReference type="RefSeq" id="WP_350343735.1">
    <property type="nucleotide sequence ID" value="NZ_CP158367.1"/>
</dbReference>
<dbReference type="GO" id="GO:0016020">
    <property type="term" value="C:membrane"/>
    <property type="evidence" value="ECO:0007669"/>
    <property type="project" value="UniProtKB-SubCell"/>
</dbReference>
<organism evidence="7">
    <name type="scientific">Proteinivorax tanatarense</name>
    <dbReference type="NCBI Taxonomy" id="1260629"/>
    <lineage>
        <taxon>Bacteria</taxon>
        <taxon>Bacillati</taxon>
        <taxon>Bacillota</taxon>
        <taxon>Clostridia</taxon>
        <taxon>Eubacteriales</taxon>
        <taxon>Proteinivoracaceae</taxon>
        <taxon>Proteinivorax</taxon>
    </lineage>
</organism>
<dbReference type="Gene3D" id="1.20.1530.20">
    <property type="match status" value="1"/>
</dbReference>
<reference evidence="7" key="1">
    <citation type="journal article" date="2013" name="Extremophiles">
        <title>Proteinivorax tanatarense gen. nov., sp. nov., an anaerobic, haloalkaliphilic, proteolytic bacterium isolated from a decaying algal bloom, and proposal of Proteinivoraceae fam. nov.</title>
        <authorList>
            <person name="Kevbrin V."/>
            <person name="Boltyanskaya Y."/>
            <person name="Zhilina T."/>
            <person name="Kolganova T."/>
            <person name="Lavrentjeva E."/>
            <person name="Kuznetsov B."/>
        </authorList>
    </citation>
    <scope>NUCLEOTIDE SEQUENCE</scope>
    <source>
        <strain evidence="7">Z-910T</strain>
    </source>
</reference>
<feature type="transmembrane region" description="Helical" evidence="5">
    <location>
        <begin position="298"/>
        <end position="317"/>
    </location>
</feature>
<keyword evidence="2 5" id="KW-0812">Transmembrane</keyword>
<feature type="transmembrane region" description="Helical" evidence="5">
    <location>
        <begin position="219"/>
        <end position="251"/>
    </location>
</feature>
<dbReference type="AlphaFoldDB" id="A0AAU7VLQ8"/>
<proteinExistence type="predicted"/>
<keyword evidence="3 5" id="KW-1133">Transmembrane helix</keyword>